<dbReference type="PROSITE" id="PS00236">
    <property type="entry name" value="NEUROTR_ION_CHANNEL"/>
    <property type="match status" value="1"/>
</dbReference>
<evidence type="ECO:0000256" key="3">
    <source>
        <dbReference type="ARBA" id="ARBA00022989"/>
    </source>
</evidence>
<dbReference type="InterPro" id="IPR018000">
    <property type="entry name" value="Neurotransmitter_ion_chnl_CS"/>
</dbReference>
<evidence type="ECO:0000313" key="8">
    <source>
        <dbReference type="EMBL" id="ULT92250.1"/>
    </source>
</evidence>
<evidence type="ECO:0000256" key="5">
    <source>
        <dbReference type="RuleBase" id="RU000687"/>
    </source>
</evidence>
<dbReference type="InterPro" id="IPR006202">
    <property type="entry name" value="Neur_chan_lig-bd"/>
</dbReference>
<keyword evidence="3 5" id="KW-1133">Transmembrane helix</keyword>
<dbReference type="SUPFAM" id="SSF90112">
    <property type="entry name" value="Neurotransmitter-gated ion-channel transmembrane pore"/>
    <property type="match status" value="1"/>
</dbReference>
<evidence type="ECO:0000259" key="6">
    <source>
        <dbReference type="Pfam" id="PF02931"/>
    </source>
</evidence>
<name>A0AAE9D1X7_CAEBR</name>
<dbReference type="InterPro" id="IPR038050">
    <property type="entry name" value="Neuro_actylchol_rec"/>
</dbReference>
<dbReference type="Pfam" id="PF02931">
    <property type="entry name" value="Neur_chan_LBD"/>
    <property type="match status" value="1"/>
</dbReference>
<feature type="domain" description="Neurotransmitter-gated ion-channel ligand-binding" evidence="6">
    <location>
        <begin position="34"/>
        <end position="239"/>
    </location>
</feature>
<dbReference type="GO" id="GO:0004888">
    <property type="term" value="F:transmembrane signaling receptor activity"/>
    <property type="evidence" value="ECO:0007669"/>
    <property type="project" value="InterPro"/>
</dbReference>
<dbReference type="InterPro" id="IPR006029">
    <property type="entry name" value="Neurotrans-gated_channel_TM"/>
</dbReference>
<keyword evidence="4 5" id="KW-0472">Membrane</keyword>
<dbReference type="InterPro" id="IPR036719">
    <property type="entry name" value="Neuro-gated_channel_TM_sf"/>
</dbReference>
<dbReference type="PRINTS" id="PR00252">
    <property type="entry name" value="NRIONCHANNEL"/>
</dbReference>
<dbReference type="GO" id="GO:0016020">
    <property type="term" value="C:membrane"/>
    <property type="evidence" value="ECO:0007669"/>
    <property type="project" value="UniProtKB-SubCell"/>
</dbReference>
<feature type="signal peptide" evidence="5">
    <location>
        <begin position="1"/>
        <end position="23"/>
    </location>
</feature>
<evidence type="ECO:0000259" key="7">
    <source>
        <dbReference type="Pfam" id="PF02932"/>
    </source>
</evidence>
<keyword evidence="2 5" id="KW-0812">Transmembrane</keyword>
<keyword evidence="5" id="KW-0407">Ion channel</keyword>
<reference evidence="8 9" key="1">
    <citation type="submission" date="2022-02" db="EMBL/GenBank/DDBJ databases">
        <title>Chromosome-level reference genomes for two strains of Caenorhabditis briggsae: an improved platform for comparative genomics.</title>
        <authorList>
            <person name="Stevens L."/>
            <person name="Andersen E.C."/>
        </authorList>
    </citation>
    <scope>NUCLEOTIDE SEQUENCE [LARGE SCALE GENOMIC DNA]</scope>
    <source>
        <strain evidence="8">QX1410_ONT</strain>
        <tissue evidence="8">Whole-organism</tissue>
    </source>
</reference>
<dbReference type="Gene3D" id="2.70.170.10">
    <property type="entry name" value="Neurotransmitter-gated ion-channel ligand-binding domain"/>
    <property type="match status" value="1"/>
</dbReference>
<dbReference type="Pfam" id="PF02932">
    <property type="entry name" value="Neur_chan_memb"/>
    <property type="match status" value="1"/>
</dbReference>
<organism evidence="8 9">
    <name type="scientific">Caenorhabditis briggsae</name>
    <dbReference type="NCBI Taxonomy" id="6238"/>
    <lineage>
        <taxon>Eukaryota</taxon>
        <taxon>Metazoa</taxon>
        <taxon>Ecdysozoa</taxon>
        <taxon>Nematoda</taxon>
        <taxon>Chromadorea</taxon>
        <taxon>Rhabditida</taxon>
        <taxon>Rhabditina</taxon>
        <taxon>Rhabditomorpha</taxon>
        <taxon>Rhabditoidea</taxon>
        <taxon>Rhabditidae</taxon>
        <taxon>Peloderinae</taxon>
        <taxon>Caenorhabditis</taxon>
    </lineage>
</organism>
<dbReference type="InterPro" id="IPR006201">
    <property type="entry name" value="Neur_channel"/>
</dbReference>
<feature type="transmembrane region" description="Helical" evidence="5">
    <location>
        <begin position="484"/>
        <end position="506"/>
    </location>
</feature>
<proteinExistence type="inferred from homology"/>
<comment type="subcellular location">
    <subcellularLocation>
        <location evidence="1">Membrane</location>
        <topology evidence="1">Multi-pass membrane protein</topology>
    </subcellularLocation>
</comment>
<dbReference type="AlphaFoldDB" id="A0AAE9D1X7"/>
<accession>A0AAE9D1X7</accession>
<feature type="transmembrane region" description="Helical" evidence="5">
    <location>
        <begin position="241"/>
        <end position="263"/>
    </location>
</feature>
<dbReference type="Proteomes" id="UP000827892">
    <property type="component" value="Chromosome V"/>
</dbReference>
<protein>
    <submittedName>
        <fullName evidence="8">Uncharacterized protein</fullName>
    </submittedName>
</protein>
<gene>
    <name evidence="8" type="ORF">L3Y34_009775</name>
</gene>
<dbReference type="FunFam" id="2.70.170.10:FF:000028">
    <property type="entry name" value="AcetylCholine Receptor"/>
    <property type="match status" value="1"/>
</dbReference>
<dbReference type="InterPro" id="IPR036734">
    <property type="entry name" value="Neur_chan_lig-bd_sf"/>
</dbReference>
<dbReference type="CDD" id="cd18997">
    <property type="entry name" value="LGIC_ECD_nAChR"/>
    <property type="match status" value="1"/>
</dbReference>
<dbReference type="Gene3D" id="1.20.58.390">
    <property type="entry name" value="Neurotransmitter-gated ion-channel transmembrane domain"/>
    <property type="match status" value="1"/>
</dbReference>
<dbReference type="FunFam" id="1.20.58.390:FF:000049">
    <property type="entry name" value="AcetylCholine Receptor"/>
    <property type="match status" value="1"/>
</dbReference>
<dbReference type="SUPFAM" id="SSF63712">
    <property type="entry name" value="Nicotinic receptor ligand binding domain-like"/>
    <property type="match status" value="1"/>
</dbReference>
<dbReference type="CDD" id="cd19051">
    <property type="entry name" value="LGIC_TM_cation"/>
    <property type="match status" value="1"/>
</dbReference>
<evidence type="ECO:0000313" key="9">
    <source>
        <dbReference type="Proteomes" id="UP000827892"/>
    </source>
</evidence>
<comment type="similarity">
    <text evidence="5">Belongs to the ligand-gated ion channel (TC 1.A.9) family.</text>
</comment>
<feature type="transmembrane region" description="Helical" evidence="5">
    <location>
        <begin position="309"/>
        <end position="328"/>
    </location>
</feature>
<keyword evidence="5" id="KW-0813">Transport</keyword>
<dbReference type="EMBL" id="CP090895">
    <property type="protein sequence ID" value="ULT92250.1"/>
    <property type="molecule type" value="Genomic_DNA"/>
</dbReference>
<feature type="transmembrane region" description="Helical" evidence="5">
    <location>
        <begin position="275"/>
        <end position="293"/>
    </location>
</feature>
<keyword evidence="5" id="KW-0406">Ion transport</keyword>
<evidence type="ECO:0000256" key="2">
    <source>
        <dbReference type="ARBA" id="ARBA00022692"/>
    </source>
</evidence>
<evidence type="ECO:0000256" key="4">
    <source>
        <dbReference type="ARBA" id="ARBA00023136"/>
    </source>
</evidence>
<dbReference type="PANTHER" id="PTHR18945">
    <property type="entry name" value="NEUROTRANSMITTER GATED ION CHANNEL"/>
    <property type="match status" value="1"/>
</dbReference>
<sequence length="525" mass="60268">MLLYPCFLILWHILSPSSHHVIATSHPARTPMRNLYEHLFLDYVKEIRPVRNESETLKVEIKFWLKQILKVDERDQIVNIYCWLELYWQDETLTWDPKKFGNLTRIHVPAHKIWKPDVLVYNNANMNVEENEMETNAIVDHTGRVMLFRSMITDISCNLNLQQFPFDQQICFVTFASWSMDGSKLDLSATPKTDNLELYIRNTEWGLTDFRVKIYQKIYDCCPHPFPDVTYFMVLRRSPSYYIFSLVIPSAFITVVTIVGFFTPHSTTGENTEKVSLGVTALLSMAIIMMMVSDEVPATSEVIPLIGKYYIGLIFLIFMAAFTTTLTLSYQMRGNSGQEVDPRVRDFFFYQIAANPCISWAFSFQLPKKLLRSDNRKQTFGSLKIPSNISSQSFFFANGNHVNGYAKGELQPHTPPAHIVKMEEITGGGSVKSFVMSAESSATSQLLTSSLLKIKVVLDDMKASIHAERELKRIKFEWQQVTRLIDRCIMFGYILITIAFALVMLASREPPIVLNDIIMDSVKST</sequence>
<evidence type="ECO:0000256" key="1">
    <source>
        <dbReference type="ARBA" id="ARBA00004141"/>
    </source>
</evidence>
<dbReference type="GO" id="GO:0005230">
    <property type="term" value="F:extracellular ligand-gated monoatomic ion channel activity"/>
    <property type="evidence" value="ECO:0007669"/>
    <property type="project" value="InterPro"/>
</dbReference>
<feature type="domain" description="Neurotransmitter-gated ion-channel transmembrane" evidence="7">
    <location>
        <begin position="246"/>
        <end position="504"/>
    </location>
</feature>
<keyword evidence="5" id="KW-0732">Signal</keyword>
<feature type="chain" id="PRO_5041779480" evidence="5">
    <location>
        <begin position="24"/>
        <end position="525"/>
    </location>
</feature>